<dbReference type="InterPro" id="IPR006094">
    <property type="entry name" value="Oxid_FAD_bind_N"/>
</dbReference>
<dbReference type="GeneID" id="41993588"/>
<comment type="similarity">
    <text evidence="1">Belongs to the oxygen-dependent FAD-linked oxidoreductase family.</text>
</comment>
<dbReference type="Proteomes" id="UP000253153">
    <property type="component" value="Unassembled WGS sequence"/>
</dbReference>
<dbReference type="InterPro" id="IPR036318">
    <property type="entry name" value="FAD-bd_PCMH-like_sf"/>
</dbReference>
<gene>
    <name evidence="6" type="ORF">FIESC28_04145</name>
</gene>
<dbReference type="Gene3D" id="3.30.465.10">
    <property type="match status" value="1"/>
</dbReference>
<dbReference type="InterPro" id="IPR016167">
    <property type="entry name" value="FAD-bd_PCMH_sub1"/>
</dbReference>
<dbReference type="Gene3D" id="3.30.43.10">
    <property type="entry name" value="Uridine Diphospho-n-acetylenolpyruvylglucosamine Reductase, domain 2"/>
    <property type="match status" value="1"/>
</dbReference>
<evidence type="ECO:0000256" key="1">
    <source>
        <dbReference type="ARBA" id="ARBA00005466"/>
    </source>
</evidence>
<name>A0A366S3A7_9HYPO</name>
<evidence type="ECO:0000256" key="3">
    <source>
        <dbReference type="ARBA" id="ARBA00022827"/>
    </source>
</evidence>
<dbReference type="PANTHER" id="PTHR42973:SF7">
    <property type="entry name" value="FAD-BINDING PCMH-TYPE DOMAIN-CONTAINING PROTEIN"/>
    <property type="match status" value="1"/>
</dbReference>
<keyword evidence="4" id="KW-0560">Oxidoreductase</keyword>
<dbReference type="AlphaFoldDB" id="A0A366S3A7"/>
<protein>
    <recommendedName>
        <fullName evidence="5">FAD-binding PCMH-type domain-containing protein</fullName>
    </recommendedName>
</protein>
<sequence length="461" mass="49812">MNSSNVLTELEAHLSNTQAKVYHPDHPEYTKLQECFIDKPVQTLATVRPQTAADVASILQFCLKNNIGFCIRTGGHDCASRTLVQGALVIDMRDIKHVTISDDKQTAKVGGGILSGGLCEILGKEGLATPVGTIASVGYTGWATLGGYGPLTSHYGMGVDQIIGAKVVTANGEIRDADEEMLVGIRGGGGSVGIIVELTIKVYPISTILSSTIIFESSDLPSTLSAYTDYYENLLAGNKLPAELQLQPFILEIPNLGTVLMVGATWHGNKEEGHSWIKNVSSAAPCIMQSTEETTMAELLAKNDKAFAGPFFGRVFTVSFTTLTPKTISILSKYATNAPGGGAMFAHHTLLSAQEPVKSVFGTRARHHMLEIYALTKDADVAEERVKWGREVKAALEREDEENVLEGSYVALGEHGEDLKKVYGQHYETLLGLKEQHDPGNVFKHSIPRLVTVDEKVIEAE</sequence>
<dbReference type="SUPFAM" id="SSF56176">
    <property type="entry name" value="FAD-binding/transporter-associated domain-like"/>
    <property type="match status" value="1"/>
</dbReference>
<evidence type="ECO:0000256" key="4">
    <source>
        <dbReference type="ARBA" id="ARBA00023002"/>
    </source>
</evidence>
<evidence type="ECO:0000256" key="2">
    <source>
        <dbReference type="ARBA" id="ARBA00022630"/>
    </source>
</evidence>
<keyword evidence="3" id="KW-0274">FAD</keyword>
<keyword evidence="7" id="KW-1185">Reference proteome</keyword>
<feature type="domain" description="FAD-binding PCMH-type" evidence="5">
    <location>
        <begin position="36"/>
        <end position="205"/>
    </location>
</feature>
<dbReference type="RefSeq" id="XP_031017741.1">
    <property type="nucleotide sequence ID" value="XM_031158292.1"/>
</dbReference>
<dbReference type="GO" id="GO:0071949">
    <property type="term" value="F:FAD binding"/>
    <property type="evidence" value="ECO:0007669"/>
    <property type="project" value="InterPro"/>
</dbReference>
<dbReference type="EMBL" id="QKXC01000081">
    <property type="protein sequence ID" value="RBR23150.1"/>
    <property type="molecule type" value="Genomic_DNA"/>
</dbReference>
<organism evidence="6 7">
    <name type="scientific">Fusarium coffeatum</name>
    <dbReference type="NCBI Taxonomy" id="231269"/>
    <lineage>
        <taxon>Eukaryota</taxon>
        <taxon>Fungi</taxon>
        <taxon>Dikarya</taxon>
        <taxon>Ascomycota</taxon>
        <taxon>Pezizomycotina</taxon>
        <taxon>Sordariomycetes</taxon>
        <taxon>Hypocreomycetidae</taxon>
        <taxon>Hypocreales</taxon>
        <taxon>Nectriaceae</taxon>
        <taxon>Fusarium</taxon>
        <taxon>Fusarium incarnatum-equiseti species complex</taxon>
    </lineage>
</organism>
<dbReference type="Pfam" id="PF01565">
    <property type="entry name" value="FAD_binding_4"/>
    <property type="match status" value="1"/>
</dbReference>
<dbReference type="GO" id="GO:0016491">
    <property type="term" value="F:oxidoreductase activity"/>
    <property type="evidence" value="ECO:0007669"/>
    <property type="project" value="UniProtKB-KW"/>
</dbReference>
<dbReference type="Gene3D" id="3.40.462.20">
    <property type="match status" value="1"/>
</dbReference>
<dbReference type="InterPro" id="IPR016169">
    <property type="entry name" value="FAD-bd_PCMH_sub2"/>
</dbReference>
<dbReference type="PROSITE" id="PS51387">
    <property type="entry name" value="FAD_PCMH"/>
    <property type="match status" value="1"/>
</dbReference>
<evidence type="ECO:0000259" key="5">
    <source>
        <dbReference type="PROSITE" id="PS51387"/>
    </source>
</evidence>
<keyword evidence="2" id="KW-0285">Flavoprotein</keyword>
<dbReference type="InterPro" id="IPR050416">
    <property type="entry name" value="FAD-linked_Oxidoreductase"/>
</dbReference>
<dbReference type="InterPro" id="IPR016166">
    <property type="entry name" value="FAD-bd_PCMH"/>
</dbReference>
<evidence type="ECO:0000313" key="7">
    <source>
        <dbReference type="Proteomes" id="UP000253153"/>
    </source>
</evidence>
<comment type="caution">
    <text evidence="6">The sequence shown here is derived from an EMBL/GenBank/DDBJ whole genome shotgun (WGS) entry which is preliminary data.</text>
</comment>
<dbReference type="OrthoDB" id="407275at2759"/>
<proteinExistence type="inferred from homology"/>
<accession>A0A366S3A7</accession>
<evidence type="ECO:0000313" key="6">
    <source>
        <dbReference type="EMBL" id="RBR23150.1"/>
    </source>
</evidence>
<reference evidence="6 7" key="1">
    <citation type="submission" date="2018-06" db="EMBL/GenBank/DDBJ databases">
        <title>Fusarium incarnatum-equiseti species complex species 28.</title>
        <authorList>
            <person name="Gardiner D.M."/>
        </authorList>
    </citation>
    <scope>NUCLEOTIDE SEQUENCE [LARGE SCALE GENOMIC DNA]</scope>
    <source>
        <strain evidence="6 7">FIESC_28</strain>
    </source>
</reference>
<dbReference type="PANTHER" id="PTHR42973">
    <property type="entry name" value="BINDING OXIDOREDUCTASE, PUTATIVE (AFU_ORTHOLOGUE AFUA_1G17690)-RELATED"/>
    <property type="match status" value="1"/>
</dbReference>